<evidence type="ECO:0000313" key="3">
    <source>
        <dbReference type="Proteomes" id="UP000184088"/>
    </source>
</evidence>
<name>A0A1M4W0E9_9THEO</name>
<dbReference type="Pfam" id="PF01261">
    <property type="entry name" value="AP_endonuc_2"/>
    <property type="match status" value="1"/>
</dbReference>
<evidence type="ECO:0000259" key="1">
    <source>
        <dbReference type="Pfam" id="PF01261"/>
    </source>
</evidence>
<keyword evidence="3" id="KW-1185">Reference proteome</keyword>
<dbReference type="PANTHER" id="PTHR12110">
    <property type="entry name" value="HYDROXYPYRUVATE ISOMERASE"/>
    <property type="match status" value="1"/>
</dbReference>
<reference evidence="2 3" key="1">
    <citation type="submission" date="2016-11" db="EMBL/GenBank/DDBJ databases">
        <authorList>
            <person name="Jaros S."/>
            <person name="Januszkiewicz K."/>
            <person name="Wedrychowicz H."/>
        </authorList>
    </citation>
    <scope>NUCLEOTIDE SEQUENCE [LARGE SCALE GENOMIC DNA]</scope>
    <source>
        <strain evidence="2 3">DSM 17918</strain>
    </source>
</reference>
<dbReference type="GO" id="GO:0016853">
    <property type="term" value="F:isomerase activity"/>
    <property type="evidence" value="ECO:0007669"/>
    <property type="project" value="UniProtKB-KW"/>
</dbReference>
<dbReference type="InterPro" id="IPR050312">
    <property type="entry name" value="IolE/XylAMocC-like"/>
</dbReference>
<dbReference type="Gene3D" id="3.20.20.150">
    <property type="entry name" value="Divalent-metal-dependent TIM barrel enzymes"/>
    <property type="match status" value="1"/>
</dbReference>
<feature type="domain" description="Xylose isomerase-like TIM barrel" evidence="1">
    <location>
        <begin position="26"/>
        <end position="240"/>
    </location>
</feature>
<proteinExistence type="predicted"/>
<keyword evidence="2" id="KW-0413">Isomerase</keyword>
<dbReference type="OrthoDB" id="9815124at2"/>
<dbReference type="InterPro" id="IPR036237">
    <property type="entry name" value="Xyl_isomerase-like_sf"/>
</dbReference>
<protein>
    <submittedName>
        <fullName evidence="2">Sugar phosphate isomerase/epimerase</fullName>
    </submittedName>
</protein>
<dbReference type="Proteomes" id="UP000184088">
    <property type="component" value="Unassembled WGS sequence"/>
</dbReference>
<dbReference type="EMBL" id="FQVH01000005">
    <property type="protein sequence ID" value="SHE74442.1"/>
    <property type="molecule type" value="Genomic_DNA"/>
</dbReference>
<evidence type="ECO:0000313" key="2">
    <source>
        <dbReference type="EMBL" id="SHE74442.1"/>
    </source>
</evidence>
<dbReference type="AlphaFoldDB" id="A0A1M4W0E9"/>
<dbReference type="RefSeq" id="WP_073341826.1">
    <property type="nucleotide sequence ID" value="NZ_FQVH01000005.1"/>
</dbReference>
<dbReference type="PANTHER" id="PTHR12110:SF53">
    <property type="entry name" value="BLR5974 PROTEIN"/>
    <property type="match status" value="1"/>
</dbReference>
<dbReference type="STRING" id="1121256.SAMN02746089_00714"/>
<gene>
    <name evidence="2" type="ORF">SAMN02746089_00714</name>
</gene>
<organism evidence="2 3">
    <name type="scientific">Caldanaerobius fijiensis DSM 17918</name>
    <dbReference type="NCBI Taxonomy" id="1121256"/>
    <lineage>
        <taxon>Bacteria</taxon>
        <taxon>Bacillati</taxon>
        <taxon>Bacillota</taxon>
        <taxon>Clostridia</taxon>
        <taxon>Thermoanaerobacterales</taxon>
        <taxon>Thermoanaerobacteraceae</taxon>
        <taxon>Caldanaerobius</taxon>
    </lineage>
</organism>
<accession>A0A1M4W0E9</accession>
<dbReference type="SUPFAM" id="SSF51658">
    <property type="entry name" value="Xylose isomerase-like"/>
    <property type="match status" value="1"/>
</dbReference>
<dbReference type="InterPro" id="IPR013022">
    <property type="entry name" value="Xyl_isomerase-like_TIM-brl"/>
</dbReference>
<sequence length="267" mass="29977">MPGFVLSAFADEISKDLNTQMDVLDAHNIKYIEFRSADKPVLSYTRDELRDIKKKLDDRGFKVSAVGSPIGKVDISVDFNEYLDTFKWCLEVAHILDTPYIRMFSFYPPKGKADEYESVVIERIGKMADLAGAENIVLLHENEKDIYGDTAERCLKILKGVNSPYLWATFDPANFIQCGVVPYPDAYELLKDYIKYVHVKDAKFDGGIVTPAGKGDGRVEELLKVLHKSGFEGFLSIEPHLNNSLPGGGPELFDVAYKALKDILDKI</sequence>